<accession>A0A178YQ49</accession>
<dbReference type="EMBL" id="LNQB01000053">
    <property type="protein sequence ID" value="OAP49584.1"/>
    <property type="molecule type" value="Genomic_DNA"/>
</dbReference>
<dbReference type="RefSeq" id="WP_066869125.1">
    <property type="nucleotide sequence ID" value="NZ_LNQB01000053.1"/>
</dbReference>
<dbReference type="OrthoDB" id="9811610at2"/>
<dbReference type="PANTHER" id="PTHR36443">
    <property type="entry name" value="BSR5223 PROTEIN"/>
    <property type="match status" value="1"/>
</dbReference>
<comment type="caution">
    <text evidence="2">The sequence shown here is derived from an EMBL/GenBank/DDBJ whole genome shotgun (WGS) entry which is preliminary data.</text>
</comment>
<sequence>MSRILIIIGLIIVAIGMAWPWLARLGLGRLPGDILIQRENFTFYLPITTGLIVSVVLSLVLWLINR</sequence>
<keyword evidence="3" id="KW-1185">Reference proteome</keyword>
<dbReference type="Proteomes" id="UP000078507">
    <property type="component" value="Unassembled WGS sequence"/>
</dbReference>
<gene>
    <name evidence="2" type="ORF">ATB98_05715</name>
</gene>
<keyword evidence="1" id="KW-0472">Membrane</keyword>
<evidence type="ECO:0000313" key="3">
    <source>
        <dbReference type="Proteomes" id="UP000078507"/>
    </source>
</evidence>
<protein>
    <recommendedName>
        <fullName evidence="4">DUF2905 domain-containing protein</fullName>
    </recommendedName>
</protein>
<keyword evidence="1" id="KW-1133">Transmembrane helix</keyword>
<dbReference type="PANTHER" id="PTHR36443:SF1">
    <property type="entry name" value="BSR5223 PROTEIN"/>
    <property type="match status" value="1"/>
</dbReference>
<feature type="transmembrane region" description="Helical" evidence="1">
    <location>
        <begin position="43"/>
        <end position="64"/>
    </location>
</feature>
<evidence type="ECO:0000313" key="2">
    <source>
        <dbReference type="EMBL" id="OAP49584.1"/>
    </source>
</evidence>
<dbReference type="STRING" id="36856.ATB98_05715"/>
<dbReference type="InterPro" id="IPR021320">
    <property type="entry name" value="DUF2905"/>
</dbReference>
<name>A0A178YQ49_SINSA</name>
<dbReference type="Pfam" id="PF11146">
    <property type="entry name" value="DUF2905"/>
    <property type="match status" value="1"/>
</dbReference>
<feature type="transmembrane region" description="Helical" evidence="1">
    <location>
        <begin position="5"/>
        <end position="23"/>
    </location>
</feature>
<dbReference type="AlphaFoldDB" id="A0A178YQ49"/>
<evidence type="ECO:0008006" key="4">
    <source>
        <dbReference type="Google" id="ProtNLM"/>
    </source>
</evidence>
<evidence type="ECO:0000256" key="1">
    <source>
        <dbReference type="SAM" id="Phobius"/>
    </source>
</evidence>
<organism evidence="2 3">
    <name type="scientific">Sinorhizobium saheli</name>
    <dbReference type="NCBI Taxonomy" id="36856"/>
    <lineage>
        <taxon>Bacteria</taxon>
        <taxon>Pseudomonadati</taxon>
        <taxon>Pseudomonadota</taxon>
        <taxon>Alphaproteobacteria</taxon>
        <taxon>Hyphomicrobiales</taxon>
        <taxon>Rhizobiaceae</taxon>
        <taxon>Sinorhizobium/Ensifer group</taxon>
        <taxon>Sinorhizobium</taxon>
    </lineage>
</organism>
<reference evidence="2 3" key="1">
    <citation type="submission" date="2015-11" db="EMBL/GenBank/DDBJ databases">
        <title>Ensifer anhuiense sp. nov., an effective nitrogen fixation bacterium with Glycine soja.</title>
        <authorList>
            <person name="Yan H."/>
            <person name="Chen W."/>
        </authorList>
    </citation>
    <scope>NUCLEOTIDE SEQUENCE [LARGE SCALE GENOMIC DNA]</scope>
    <source>
        <strain evidence="2 3">LMG 7837</strain>
    </source>
</reference>
<keyword evidence="1" id="KW-0812">Transmembrane</keyword>
<proteinExistence type="predicted"/>